<feature type="compositionally biased region" description="Gly residues" evidence="2">
    <location>
        <begin position="431"/>
        <end position="440"/>
    </location>
</feature>
<comment type="similarity">
    <text evidence="1">Belongs to the LTV1 family.</text>
</comment>
<accession>D8TZP0</accession>
<dbReference type="InterPro" id="IPR007307">
    <property type="entry name" value="Ltv1"/>
</dbReference>
<dbReference type="eggNOG" id="KOG2637">
    <property type="taxonomic scope" value="Eukaryota"/>
</dbReference>
<dbReference type="KEGG" id="vcn:VOLCADRAFT_92444"/>
<dbReference type="PANTHER" id="PTHR21531:SF0">
    <property type="entry name" value="PROTEIN LTV1 HOMOLOG"/>
    <property type="match status" value="1"/>
</dbReference>
<gene>
    <name evidence="3" type="ORF">VOLCADRAFT_92444</name>
</gene>
<dbReference type="GO" id="GO:0005829">
    <property type="term" value="C:cytosol"/>
    <property type="evidence" value="ECO:0007669"/>
    <property type="project" value="TreeGrafter"/>
</dbReference>
<name>D8TZP0_VOLCA</name>
<dbReference type="GeneID" id="9616029"/>
<dbReference type="Pfam" id="PF04180">
    <property type="entry name" value="LTV"/>
    <property type="match status" value="1"/>
</dbReference>
<dbReference type="GO" id="GO:0042274">
    <property type="term" value="P:ribosomal small subunit biogenesis"/>
    <property type="evidence" value="ECO:0007669"/>
    <property type="project" value="InterPro"/>
</dbReference>
<dbReference type="OrthoDB" id="5852896at2759"/>
<dbReference type="GO" id="GO:0030688">
    <property type="term" value="C:preribosome, small subunit precursor"/>
    <property type="evidence" value="ECO:0007669"/>
    <property type="project" value="TreeGrafter"/>
</dbReference>
<keyword evidence="4" id="KW-1185">Reference proteome</keyword>
<evidence type="ECO:0000256" key="2">
    <source>
        <dbReference type="SAM" id="MobiDB-lite"/>
    </source>
</evidence>
<dbReference type="GO" id="GO:0000056">
    <property type="term" value="P:ribosomal small subunit export from nucleus"/>
    <property type="evidence" value="ECO:0007669"/>
    <property type="project" value="TreeGrafter"/>
</dbReference>
<evidence type="ECO:0000256" key="1">
    <source>
        <dbReference type="ARBA" id="ARBA00009078"/>
    </source>
</evidence>
<dbReference type="GO" id="GO:0005634">
    <property type="term" value="C:nucleus"/>
    <property type="evidence" value="ECO:0007669"/>
    <property type="project" value="TreeGrafter"/>
</dbReference>
<feature type="compositionally biased region" description="Acidic residues" evidence="2">
    <location>
        <begin position="375"/>
        <end position="399"/>
    </location>
</feature>
<evidence type="ECO:0000313" key="4">
    <source>
        <dbReference type="Proteomes" id="UP000001058"/>
    </source>
</evidence>
<dbReference type="EMBL" id="GL378347">
    <property type="protein sequence ID" value="EFJ46956.1"/>
    <property type="molecule type" value="Genomic_DNA"/>
</dbReference>
<feature type="region of interest" description="Disordered" evidence="2">
    <location>
        <begin position="653"/>
        <end position="747"/>
    </location>
</feature>
<sequence length="747" mass="78082">MGKKKAFINKKKAVTYSLVYRDPSEDPDGEDGGQRVLAPVGGPRGLHHTSDDYSDTYEYEDSVYDSEYTFSMSRSAAAHHDESYTLSEERRRELLALGFPDDGYDYLRHLRDLGRGNQQQFPHRGGAAAAAAGGGRLPAVETIPEDQELTGFSSGDDGEEEEAGEEEEEDFSIYDYEQDAAGAAGGQRKKLDATVLAAAAAAAAADAGAGPSTSGAGGATAAAVLGSVAGRSTAAPPRSVASTARTHGSGFGPSVYVRAARLVAPKADVKVVDARGLVVRPKGHDEAAAAAALAEVSALSRHTELYGTRGKLYQARDLEEVEKSIAALETGNDPSRAEEVEGGEWADWLDEFVANGGDGAGTSTTGREYGGAAGDGDEDDEEGGTESEEPEEDEGDEDEWRLRHRRQQQEQQQDGPAERRRSGDVGDAEGDSGGPGGGAAGVAASVASSLWRRPERRDRKEALEALDVQFERLAVEYDDGEIGALHNDGLYDEDEDEDDFGSDGDGGGGGAAGDLRQRGGRNPAGAAAAAAGVCELSDFAHVLDEFLTEHRASEALEAEGLKPLQASERWDCESILSLTSNLENYPAKIVDEPQHQHRRNKGGVAAPPPAAGGLIRLSAKTGMPVLVSGTAAVAAAPAGGGGAAAVTTIPEEAAGGEGGEEDEQQDTSGSGDEQGAGGSVLDPALLARRKGETAEERKARKSAVKEARRNQRSAKKEMKTMFRQQATRAQKQAAGKSQAAGSTYVIP</sequence>
<dbReference type="STRING" id="3068.D8TZP0"/>
<feature type="compositionally biased region" description="Low complexity" evidence="2">
    <location>
        <begin position="723"/>
        <end position="747"/>
    </location>
</feature>
<proteinExistence type="inferred from homology"/>
<protein>
    <recommendedName>
        <fullName evidence="5">Protein LTV1 homolog</fullName>
    </recommendedName>
</protein>
<organism evidence="4">
    <name type="scientific">Volvox carteri f. nagariensis</name>
    <dbReference type="NCBI Taxonomy" id="3068"/>
    <lineage>
        <taxon>Eukaryota</taxon>
        <taxon>Viridiplantae</taxon>
        <taxon>Chlorophyta</taxon>
        <taxon>core chlorophytes</taxon>
        <taxon>Chlorophyceae</taxon>
        <taxon>CS clade</taxon>
        <taxon>Chlamydomonadales</taxon>
        <taxon>Volvocaceae</taxon>
        <taxon>Volvox</taxon>
    </lineage>
</organism>
<dbReference type="PANTHER" id="PTHR21531">
    <property type="entry name" value="LOW-TEMPERATURE VIABILITY PROTEIN LTV1-RELATED"/>
    <property type="match status" value="1"/>
</dbReference>
<dbReference type="Proteomes" id="UP000001058">
    <property type="component" value="Unassembled WGS sequence"/>
</dbReference>
<reference evidence="3 4" key="1">
    <citation type="journal article" date="2010" name="Science">
        <title>Genomic analysis of organismal complexity in the multicellular green alga Volvox carteri.</title>
        <authorList>
            <person name="Prochnik S.E."/>
            <person name="Umen J."/>
            <person name="Nedelcu A.M."/>
            <person name="Hallmann A."/>
            <person name="Miller S.M."/>
            <person name="Nishii I."/>
            <person name="Ferris P."/>
            <person name="Kuo A."/>
            <person name="Mitros T."/>
            <person name="Fritz-Laylin L.K."/>
            <person name="Hellsten U."/>
            <person name="Chapman J."/>
            <person name="Simakov O."/>
            <person name="Rensing S.A."/>
            <person name="Terry A."/>
            <person name="Pangilinan J."/>
            <person name="Kapitonov V."/>
            <person name="Jurka J."/>
            <person name="Salamov A."/>
            <person name="Shapiro H."/>
            <person name="Schmutz J."/>
            <person name="Grimwood J."/>
            <person name="Lindquist E."/>
            <person name="Lucas S."/>
            <person name="Grigoriev I.V."/>
            <person name="Schmitt R."/>
            <person name="Kirk D."/>
            <person name="Rokhsar D.S."/>
        </authorList>
    </citation>
    <scope>NUCLEOTIDE SEQUENCE [LARGE SCALE GENOMIC DNA]</scope>
    <source>
        <strain evidence="4">f. Nagariensis / Eve</strain>
    </source>
</reference>
<feature type="region of interest" description="Disordered" evidence="2">
    <location>
        <begin position="353"/>
        <end position="458"/>
    </location>
</feature>
<feature type="region of interest" description="Disordered" evidence="2">
    <location>
        <begin position="142"/>
        <end position="171"/>
    </location>
</feature>
<dbReference type="AlphaFoldDB" id="D8TZP0"/>
<evidence type="ECO:0000313" key="3">
    <source>
        <dbReference type="EMBL" id="EFJ46956.1"/>
    </source>
</evidence>
<feature type="compositionally biased region" description="Acidic residues" evidence="2">
    <location>
        <begin position="156"/>
        <end position="171"/>
    </location>
</feature>
<feature type="region of interest" description="Disordered" evidence="2">
    <location>
        <begin position="21"/>
        <end position="53"/>
    </location>
</feature>
<feature type="compositionally biased region" description="Acidic residues" evidence="2">
    <location>
        <begin position="490"/>
        <end position="502"/>
    </location>
</feature>
<feature type="compositionally biased region" description="Gly residues" evidence="2">
    <location>
        <begin position="503"/>
        <end position="512"/>
    </location>
</feature>
<dbReference type="RefSeq" id="XP_002951851.1">
    <property type="nucleotide sequence ID" value="XM_002951805.1"/>
</dbReference>
<feature type="compositionally biased region" description="Basic and acidic residues" evidence="2">
    <location>
        <begin position="689"/>
        <end position="720"/>
    </location>
</feature>
<feature type="region of interest" description="Disordered" evidence="2">
    <location>
        <begin position="476"/>
        <end position="527"/>
    </location>
</feature>
<evidence type="ECO:0008006" key="5">
    <source>
        <dbReference type="Google" id="ProtNLM"/>
    </source>
</evidence>
<dbReference type="InParanoid" id="D8TZP0"/>